<protein>
    <submittedName>
        <fullName evidence="3">Uncharacterized protein</fullName>
    </submittedName>
</protein>
<dbReference type="GO" id="GO:0043066">
    <property type="term" value="P:negative regulation of apoptotic process"/>
    <property type="evidence" value="ECO:0007669"/>
    <property type="project" value="TreeGrafter"/>
</dbReference>
<accession>A0A4S4KHH4</accession>
<dbReference type="GO" id="GO:0005634">
    <property type="term" value="C:nucleus"/>
    <property type="evidence" value="ECO:0007669"/>
    <property type="project" value="TreeGrafter"/>
</dbReference>
<comment type="caution">
    <text evidence="3">The sequence shown here is derived from an EMBL/GenBank/DDBJ whole genome shotgun (WGS) entry which is preliminary data.</text>
</comment>
<dbReference type="PANTHER" id="PTHR12758">
    <property type="entry name" value="APOPTOSIS INHIBITOR 5-RELATED"/>
    <property type="match status" value="1"/>
</dbReference>
<organism evidence="3 4">
    <name type="scientific">Hermanssonia centrifuga</name>
    <dbReference type="NCBI Taxonomy" id="98765"/>
    <lineage>
        <taxon>Eukaryota</taxon>
        <taxon>Fungi</taxon>
        <taxon>Dikarya</taxon>
        <taxon>Basidiomycota</taxon>
        <taxon>Agaricomycotina</taxon>
        <taxon>Agaricomycetes</taxon>
        <taxon>Polyporales</taxon>
        <taxon>Meruliaceae</taxon>
        <taxon>Hermanssonia</taxon>
    </lineage>
</organism>
<dbReference type="GO" id="GO:0003723">
    <property type="term" value="F:RNA binding"/>
    <property type="evidence" value="ECO:0007669"/>
    <property type="project" value="TreeGrafter"/>
</dbReference>
<evidence type="ECO:0000313" key="3">
    <source>
        <dbReference type="EMBL" id="THG95979.1"/>
    </source>
</evidence>
<gene>
    <name evidence="3" type="ORF">EW026_g5765</name>
</gene>
<evidence type="ECO:0000256" key="1">
    <source>
        <dbReference type="ARBA" id="ARBA00009515"/>
    </source>
</evidence>
<dbReference type="Proteomes" id="UP000309038">
    <property type="component" value="Unassembled WGS sequence"/>
</dbReference>
<evidence type="ECO:0000313" key="4">
    <source>
        <dbReference type="Proteomes" id="UP000309038"/>
    </source>
</evidence>
<keyword evidence="4" id="KW-1185">Reference proteome</keyword>
<dbReference type="EMBL" id="SGPJ01000273">
    <property type="protein sequence ID" value="THG95979.1"/>
    <property type="molecule type" value="Genomic_DNA"/>
</dbReference>
<dbReference type="Pfam" id="PF05918">
    <property type="entry name" value="API5"/>
    <property type="match status" value="1"/>
</dbReference>
<dbReference type="AlphaFoldDB" id="A0A4S4KHH4"/>
<name>A0A4S4KHH4_9APHY</name>
<dbReference type="PANTHER" id="PTHR12758:SF19">
    <property type="entry name" value="APOPTOSIS INHIBITOR 5"/>
    <property type="match status" value="1"/>
</dbReference>
<proteinExistence type="inferred from homology"/>
<evidence type="ECO:0000256" key="2">
    <source>
        <dbReference type="ARBA" id="ARBA00022703"/>
    </source>
</evidence>
<sequence length="695" mass="78746">MSILNANFHTKPYEYSGLAFEELPHLAKYYLEEIVGITSPANVPEQHIENEISKLFYTLFRTLQGNDMALVEELWGQTQAGPAVAKIEPTTPRSLSPPETQATEENVSQLRIETLLLPEREMLMSEFITKFDALVWLLMEQDDETKKLSVPEQQEFRDKRCYEAVKYTEQALLSLSQAVMQKHQAKSSLSHPSIASGTNMDNKEERQLISEIQNQIQRARRATVRNTAVVSQQRDVLERLIGLVQSPYSSLKSIAANNIKFFIKDFPELEDDAINAVYDLCEDQDPRVRKDGYRAITYVSREQKKWVKRNADVLVQLLQSAGFLICCTSATLLDVSGTYKLTLYPDEPEEVEVVEQQLTEHLDLDPVATLGVLCDQIAPPEEPMDEEDQAIRDRLRSLVLGFMKGRAKRGIVERHASQHGSQAEVVLVNGLLKAISKLPPSDIDIIVKDILLSLPSYGPASSRGDELLEAILVEAKASYKIELPSDGQRSDFRQTRLYLNLAAYIVLEKPSASPANLLRFYCPSLVSRIVLQKWTEDFQVFVISNIAGALQKSTPKNLATTGEDTSLFIQTIDVCAPLFSCLVDLKRQRRPWQACKTLLQACIRRKDELKWSVPTLLSSILQKLQTQASEEKGVHEDDKSLVQEVQNLIRVRNGPSFVSAVCVQRSSLLSLSSHYYNLFLRRNYYRCPHRRLLTT</sequence>
<keyword evidence="2" id="KW-0053">Apoptosis</keyword>
<dbReference type="InterPro" id="IPR016024">
    <property type="entry name" value="ARM-type_fold"/>
</dbReference>
<dbReference type="GO" id="GO:0006915">
    <property type="term" value="P:apoptotic process"/>
    <property type="evidence" value="ECO:0007669"/>
    <property type="project" value="UniProtKB-KW"/>
</dbReference>
<comment type="similarity">
    <text evidence="1">Belongs to the API5 family.</text>
</comment>
<dbReference type="SUPFAM" id="SSF48371">
    <property type="entry name" value="ARM repeat"/>
    <property type="match status" value="1"/>
</dbReference>
<dbReference type="InterPro" id="IPR008383">
    <property type="entry name" value="API5"/>
</dbReference>
<reference evidence="3 4" key="1">
    <citation type="submission" date="2019-02" db="EMBL/GenBank/DDBJ databases">
        <title>Genome sequencing of the rare red list fungi Phlebia centrifuga.</title>
        <authorList>
            <person name="Buettner E."/>
            <person name="Kellner H."/>
        </authorList>
    </citation>
    <scope>NUCLEOTIDE SEQUENCE [LARGE SCALE GENOMIC DNA]</scope>
    <source>
        <strain evidence="3 4">DSM 108282</strain>
    </source>
</reference>